<protein>
    <submittedName>
        <fullName evidence="1">Uncharacterized protein</fullName>
    </submittedName>
</protein>
<accession>A0A644YF22</accession>
<dbReference type="EMBL" id="VSSQ01004423">
    <property type="protein sequence ID" value="MPM25133.1"/>
    <property type="molecule type" value="Genomic_DNA"/>
</dbReference>
<dbReference type="AlphaFoldDB" id="A0A644YF22"/>
<organism evidence="1">
    <name type="scientific">bioreactor metagenome</name>
    <dbReference type="NCBI Taxonomy" id="1076179"/>
    <lineage>
        <taxon>unclassified sequences</taxon>
        <taxon>metagenomes</taxon>
        <taxon>ecological metagenomes</taxon>
    </lineage>
</organism>
<gene>
    <name evidence="1" type="ORF">SDC9_71623</name>
</gene>
<name>A0A644YF22_9ZZZZ</name>
<sequence length="84" mass="9349">MEIMFIVTRVIYLDGVKRHVAHHHIEKMVGESRLFKTHHLNVRIGVKLPCDLSGDGVDFTAVELGGLHAVRQHGKEVARTKGGV</sequence>
<proteinExistence type="predicted"/>
<evidence type="ECO:0000313" key="1">
    <source>
        <dbReference type="EMBL" id="MPM25133.1"/>
    </source>
</evidence>
<reference evidence="1" key="1">
    <citation type="submission" date="2019-08" db="EMBL/GenBank/DDBJ databases">
        <authorList>
            <person name="Kucharzyk K."/>
            <person name="Murdoch R.W."/>
            <person name="Higgins S."/>
            <person name="Loffler F."/>
        </authorList>
    </citation>
    <scope>NUCLEOTIDE SEQUENCE</scope>
</reference>
<comment type="caution">
    <text evidence="1">The sequence shown here is derived from an EMBL/GenBank/DDBJ whole genome shotgun (WGS) entry which is preliminary data.</text>
</comment>